<dbReference type="GO" id="GO:0006729">
    <property type="term" value="P:tetrahydrobiopterin biosynthetic process"/>
    <property type="evidence" value="ECO:0007669"/>
    <property type="project" value="UniProtKB-UniPathway"/>
</dbReference>
<evidence type="ECO:0000313" key="10">
    <source>
        <dbReference type="EMBL" id="CBN79282.1"/>
    </source>
</evidence>
<sequence length="162" mass="17657">MMRLLAMVWVCLMAVLTSAHNPTAGGGGGHKGYSLGIRDSIMIAHSFEGPQFGPAQEMHGATYTVDAEFKTDALVEKSNWVVDIGAASEMLAAVLSKYNFKNLNEIFPGQNTTTEFMCKVIFDELAAKCGKDFHGTLCIKLWESHKAWGCYEGDVGEEVDEA</sequence>
<evidence type="ECO:0000256" key="8">
    <source>
        <dbReference type="ARBA" id="ARBA00023239"/>
    </source>
</evidence>
<comment type="cofactor">
    <cofactor evidence="1">
        <name>Zn(2+)</name>
        <dbReference type="ChEBI" id="CHEBI:29105"/>
    </cofactor>
</comment>
<dbReference type="PANTHER" id="PTHR12589">
    <property type="entry name" value="PYRUVOYL TETRAHYDROBIOPTERIN SYNTHASE"/>
    <property type="match status" value="1"/>
</dbReference>
<dbReference type="InterPro" id="IPR038418">
    <property type="entry name" value="6-PTP_synth/QueD_sf"/>
</dbReference>
<comment type="similarity">
    <text evidence="3">Belongs to the PTPS family.</text>
</comment>
<evidence type="ECO:0000313" key="11">
    <source>
        <dbReference type="Proteomes" id="UP000002630"/>
    </source>
</evidence>
<dbReference type="Pfam" id="PF01242">
    <property type="entry name" value="PTPS"/>
    <property type="match status" value="1"/>
</dbReference>
<evidence type="ECO:0000256" key="6">
    <source>
        <dbReference type="ARBA" id="ARBA00022833"/>
    </source>
</evidence>
<evidence type="ECO:0000256" key="2">
    <source>
        <dbReference type="ARBA" id="ARBA00005126"/>
    </source>
</evidence>
<evidence type="ECO:0000256" key="1">
    <source>
        <dbReference type="ARBA" id="ARBA00001947"/>
    </source>
</evidence>
<evidence type="ECO:0000256" key="5">
    <source>
        <dbReference type="ARBA" id="ARBA00022723"/>
    </source>
</evidence>
<evidence type="ECO:0000256" key="4">
    <source>
        <dbReference type="ARBA" id="ARBA00013100"/>
    </source>
</evidence>
<keyword evidence="6" id="KW-0862">Zinc</keyword>
<dbReference type="OMA" id="ESHVAWA"/>
<name>D8LHK0_ECTSI</name>
<dbReference type="AlphaFoldDB" id="D8LHK0"/>
<dbReference type="eggNOG" id="ENOG502S557">
    <property type="taxonomic scope" value="Eukaryota"/>
</dbReference>
<dbReference type="GO" id="GO:0046872">
    <property type="term" value="F:metal ion binding"/>
    <property type="evidence" value="ECO:0007669"/>
    <property type="project" value="UniProtKB-KW"/>
</dbReference>
<dbReference type="EMBL" id="FN648371">
    <property type="protein sequence ID" value="CBN79282.1"/>
    <property type="molecule type" value="Genomic_DNA"/>
</dbReference>
<keyword evidence="8" id="KW-0456">Lyase</keyword>
<feature type="signal peptide" evidence="9">
    <location>
        <begin position="1"/>
        <end position="19"/>
    </location>
</feature>
<dbReference type="SUPFAM" id="SSF55620">
    <property type="entry name" value="Tetrahydrobiopterin biosynthesis enzymes-like"/>
    <property type="match status" value="1"/>
</dbReference>
<evidence type="ECO:0000256" key="7">
    <source>
        <dbReference type="ARBA" id="ARBA00023007"/>
    </source>
</evidence>
<gene>
    <name evidence="10" type="ORF">Esi_0196_0046</name>
</gene>
<keyword evidence="7" id="KW-0783">Tetrahydrobiopterin biosynthesis</keyword>
<keyword evidence="9" id="KW-0732">Signal</keyword>
<dbReference type="GO" id="GO:0003874">
    <property type="term" value="F:6-pyruvoyltetrahydropterin synthase activity"/>
    <property type="evidence" value="ECO:0007669"/>
    <property type="project" value="UniProtKB-EC"/>
</dbReference>
<evidence type="ECO:0000256" key="3">
    <source>
        <dbReference type="ARBA" id="ARBA00009164"/>
    </source>
</evidence>
<dbReference type="OrthoDB" id="188652at2759"/>
<dbReference type="EC" id="4.2.3.12" evidence="4"/>
<feature type="chain" id="PRO_5003117134" description="6-pyruvoyltetrahydropterin synthase" evidence="9">
    <location>
        <begin position="20"/>
        <end position="162"/>
    </location>
</feature>
<dbReference type="InParanoid" id="D8LHK0"/>
<accession>D8LHK0</accession>
<dbReference type="Proteomes" id="UP000002630">
    <property type="component" value="Linkage Group LG04"/>
</dbReference>
<keyword evidence="5" id="KW-0479">Metal-binding</keyword>
<comment type="pathway">
    <text evidence="2">Cofactor biosynthesis; tetrahydrobiopterin biosynthesis; tetrahydrobiopterin from 7,8-dihydroneopterin triphosphate: step 1/3.</text>
</comment>
<dbReference type="EMBL" id="FN649729">
    <property type="protein sequence ID" value="CBN79282.1"/>
    <property type="molecule type" value="Genomic_DNA"/>
</dbReference>
<protein>
    <recommendedName>
        <fullName evidence="4">6-pyruvoyltetrahydropterin synthase</fullName>
        <ecNumber evidence="4">4.2.3.12</ecNumber>
    </recommendedName>
</protein>
<proteinExistence type="inferred from homology"/>
<keyword evidence="11" id="KW-1185">Reference proteome</keyword>
<organism evidence="10 11">
    <name type="scientific">Ectocarpus siliculosus</name>
    <name type="common">Brown alga</name>
    <name type="synonym">Conferva siliculosa</name>
    <dbReference type="NCBI Taxonomy" id="2880"/>
    <lineage>
        <taxon>Eukaryota</taxon>
        <taxon>Sar</taxon>
        <taxon>Stramenopiles</taxon>
        <taxon>Ochrophyta</taxon>
        <taxon>PX clade</taxon>
        <taxon>Phaeophyceae</taxon>
        <taxon>Ectocarpales</taxon>
        <taxon>Ectocarpaceae</taxon>
        <taxon>Ectocarpus</taxon>
    </lineage>
</organism>
<evidence type="ECO:0000256" key="9">
    <source>
        <dbReference type="SAM" id="SignalP"/>
    </source>
</evidence>
<dbReference type="UniPathway" id="UPA00849">
    <property type="reaction ID" value="UER00819"/>
</dbReference>
<reference evidence="10 11" key="1">
    <citation type="journal article" date="2010" name="Nature">
        <title>The Ectocarpus genome and the independent evolution of multicellularity in brown algae.</title>
        <authorList>
            <person name="Cock J.M."/>
            <person name="Sterck L."/>
            <person name="Rouze P."/>
            <person name="Scornet D."/>
            <person name="Allen A.E."/>
            <person name="Amoutzias G."/>
            <person name="Anthouard V."/>
            <person name="Artiguenave F."/>
            <person name="Aury J.M."/>
            <person name="Badger J.H."/>
            <person name="Beszteri B."/>
            <person name="Billiau K."/>
            <person name="Bonnet E."/>
            <person name="Bothwell J.H."/>
            <person name="Bowler C."/>
            <person name="Boyen C."/>
            <person name="Brownlee C."/>
            <person name="Carrano C.J."/>
            <person name="Charrier B."/>
            <person name="Cho G.Y."/>
            <person name="Coelho S.M."/>
            <person name="Collen J."/>
            <person name="Corre E."/>
            <person name="Da Silva C."/>
            <person name="Delage L."/>
            <person name="Delaroque N."/>
            <person name="Dittami S.M."/>
            <person name="Doulbeau S."/>
            <person name="Elias M."/>
            <person name="Farnham G."/>
            <person name="Gachon C.M."/>
            <person name="Gschloessl B."/>
            <person name="Heesch S."/>
            <person name="Jabbari K."/>
            <person name="Jubin C."/>
            <person name="Kawai H."/>
            <person name="Kimura K."/>
            <person name="Kloareg B."/>
            <person name="Kupper F.C."/>
            <person name="Lang D."/>
            <person name="Le Bail A."/>
            <person name="Leblanc C."/>
            <person name="Lerouge P."/>
            <person name="Lohr M."/>
            <person name="Lopez P.J."/>
            <person name="Martens C."/>
            <person name="Maumus F."/>
            <person name="Michel G."/>
            <person name="Miranda-Saavedra D."/>
            <person name="Morales J."/>
            <person name="Moreau H."/>
            <person name="Motomura T."/>
            <person name="Nagasato C."/>
            <person name="Napoli C.A."/>
            <person name="Nelson D.R."/>
            <person name="Nyvall-Collen P."/>
            <person name="Peters A.F."/>
            <person name="Pommier C."/>
            <person name="Potin P."/>
            <person name="Poulain J."/>
            <person name="Quesneville H."/>
            <person name="Read B."/>
            <person name="Rensing S.A."/>
            <person name="Ritter A."/>
            <person name="Rousvoal S."/>
            <person name="Samanta M."/>
            <person name="Samson G."/>
            <person name="Schroeder D.C."/>
            <person name="Segurens B."/>
            <person name="Strittmatter M."/>
            <person name="Tonon T."/>
            <person name="Tregear J.W."/>
            <person name="Valentin K."/>
            <person name="von Dassow P."/>
            <person name="Yamagishi T."/>
            <person name="Van de Peer Y."/>
            <person name="Wincker P."/>
        </authorList>
    </citation>
    <scope>NUCLEOTIDE SEQUENCE [LARGE SCALE GENOMIC DNA]</scope>
    <source>
        <strain evidence="11">Ec32 / CCAP1310/4</strain>
    </source>
</reference>
<dbReference type="InterPro" id="IPR007115">
    <property type="entry name" value="6-PTP_synth/QueD"/>
</dbReference>
<dbReference type="Gene3D" id="3.30.479.10">
    <property type="entry name" value="6-pyruvoyl tetrahydropterin synthase/QueD"/>
    <property type="match status" value="1"/>
</dbReference>
<dbReference type="PANTHER" id="PTHR12589:SF7">
    <property type="entry name" value="6-PYRUVOYL TETRAHYDROBIOPTERIN SYNTHASE"/>
    <property type="match status" value="1"/>
</dbReference>